<feature type="signal peptide" evidence="2">
    <location>
        <begin position="1"/>
        <end position="22"/>
    </location>
</feature>
<evidence type="ECO:0000256" key="2">
    <source>
        <dbReference type="SAM" id="SignalP"/>
    </source>
</evidence>
<evidence type="ECO:0000313" key="3">
    <source>
        <dbReference type="EMBL" id="EFX62461.1"/>
    </source>
</evidence>
<name>E9I0L9_DAPPU</name>
<reference evidence="3 4" key="1">
    <citation type="journal article" date="2011" name="Science">
        <title>The ecoresponsive genome of Daphnia pulex.</title>
        <authorList>
            <person name="Colbourne J.K."/>
            <person name="Pfrender M.E."/>
            <person name="Gilbert D."/>
            <person name="Thomas W.K."/>
            <person name="Tucker A."/>
            <person name="Oakley T.H."/>
            <person name="Tokishita S."/>
            <person name="Aerts A."/>
            <person name="Arnold G.J."/>
            <person name="Basu M.K."/>
            <person name="Bauer D.J."/>
            <person name="Caceres C.E."/>
            <person name="Carmel L."/>
            <person name="Casola C."/>
            <person name="Choi J.H."/>
            <person name="Detter J.C."/>
            <person name="Dong Q."/>
            <person name="Dusheyko S."/>
            <person name="Eads B.D."/>
            <person name="Frohlich T."/>
            <person name="Geiler-Samerotte K.A."/>
            <person name="Gerlach D."/>
            <person name="Hatcher P."/>
            <person name="Jogdeo S."/>
            <person name="Krijgsveld J."/>
            <person name="Kriventseva E.V."/>
            <person name="Kultz D."/>
            <person name="Laforsch C."/>
            <person name="Lindquist E."/>
            <person name="Lopez J."/>
            <person name="Manak J.R."/>
            <person name="Muller J."/>
            <person name="Pangilinan J."/>
            <person name="Patwardhan R.P."/>
            <person name="Pitluck S."/>
            <person name="Pritham E.J."/>
            <person name="Rechtsteiner A."/>
            <person name="Rho M."/>
            <person name="Rogozin I.B."/>
            <person name="Sakarya O."/>
            <person name="Salamov A."/>
            <person name="Schaack S."/>
            <person name="Shapiro H."/>
            <person name="Shiga Y."/>
            <person name="Skalitzky C."/>
            <person name="Smith Z."/>
            <person name="Souvorov A."/>
            <person name="Sung W."/>
            <person name="Tang Z."/>
            <person name="Tsuchiya D."/>
            <person name="Tu H."/>
            <person name="Vos H."/>
            <person name="Wang M."/>
            <person name="Wolf Y.I."/>
            <person name="Yamagata H."/>
            <person name="Yamada T."/>
            <person name="Ye Y."/>
            <person name="Shaw J.R."/>
            <person name="Andrews J."/>
            <person name="Crease T.J."/>
            <person name="Tang H."/>
            <person name="Lucas S.M."/>
            <person name="Robertson H.M."/>
            <person name="Bork P."/>
            <person name="Koonin E.V."/>
            <person name="Zdobnov E.M."/>
            <person name="Grigoriev I.V."/>
            <person name="Lynch M."/>
            <person name="Boore J.L."/>
        </authorList>
    </citation>
    <scope>NUCLEOTIDE SEQUENCE [LARGE SCALE GENOMIC DNA]</scope>
</reference>
<dbReference type="PANTHER" id="PTHR23263:SF124">
    <property type="entry name" value="SMALL PROLINE-RICH PROTEIN 3"/>
    <property type="match status" value="1"/>
</dbReference>
<evidence type="ECO:0000313" key="4">
    <source>
        <dbReference type="Proteomes" id="UP000000305"/>
    </source>
</evidence>
<dbReference type="InParanoid" id="E9I0L9"/>
<dbReference type="OrthoDB" id="10068079at2759"/>
<protein>
    <submittedName>
        <fullName evidence="3">Uncharacterized protein</fullName>
    </submittedName>
</protein>
<sequence length="471" mass="53223">MVNYGVVLLLGVVSLMAGSTTSVPMSPGYGGYQSTILPSYYSPPTYYMVSPKYYTTKAPEYYTTTYAAPAYYTEAPKYYSAPSYYQTEAPVYYTTKAPEYYTTTYAAPTYYTTKVADYYTTTYAAPSYYTEAPVYYTTKAPEYYTTTYAAPTYYTEAPKPSEAVLCVLIVSTMHAIIKTSNVLIKKKNGEAKNDDTHSNPQQRQPAKGKARKTCQKEVGPIPRNFNLQKERAVRLSFTFEGHGDHYIKRVMQWCRANYGVVLLLCVESLMAGSTTSVPMSSWYGGYQTATPPPYYPKATYATTSYCTEVFKYYTTKAPDLNNTTYAAPSHYTDALKYYSAPSYYTTKAKEDDYACCPILRASYTEAPKYYSVLIYLLHLFPKYYSVPSCYTEAPADYYTEAAKYYSAPIYTTITEVAKYYAVPTYCTEAALSYYVEQEYYTDAPVHYTTTYATPQPPNTTPKKPPTTTYAA</sequence>
<feature type="region of interest" description="Disordered" evidence="1">
    <location>
        <begin position="451"/>
        <end position="471"/>
    </location>
</feature>
<feature type="chain" id="PRO_5003238629" evidence="2">
    <location>
        <begin position="23"/>
        <end position="471"/>
    </location>
</feature>
<dbReference type="Proteomes" id="UP000000305">
    <property type="component" value="Unassembled WGS sequence"/>
</dbReference>
<feature type="compositionally biased region" description="Pro residues" evidence="1">
    <location>
        <begin position="454"/>
        <end position="464"/>
    </location>
</feature>
<dbReference type="STRING" id="6669.E9I0L9"/>
<dbReference type="KEGG" id="dpx:DAPPUDRAFT_270382"/>
<evidence type="ECO:0000256" key="1">
    <source>
        <dbReference type="SAM" id="MobiDB-lite"/>
    </source>
</evidence>
<dbReference type="HOGENOM" id="CLU_468740_0_0_1"/>
<dbReference type="EMBL" id="GL733575">
    <property type="protein sequence ID" value="EFX62461.1"/>
    <property type="molecule type" value="Genomic_DNA"/>
</dbReference>
<keyword evidence="4" id="KW-1185">Reference proteome</keyword>
<dbReference type="PhylomeDB" id="E9I0L9"/>
<dbReference type="PANTHER" id="PTHR23263">
    <property type="entry name" value="SMALL PROLINE-RICH PROTEIN"/>
    <property type="match status" value="1"/>
</dbReference>
<keyword evidence="2" id="KW-0732">Signal</keyword>
<feature type="region of interest" description="Disordered" evidence="1">
    <location>
        <begin position="189"/>
        <end position="213"/>
    </location>
</feature>
<dbReference type="AlphaFoldDB" id="E9I0L9"/>
<proteinExistence type="predicted"/>
<gene>
    <name evidence="3" type="ORF">DAPPUDRAFT_270382</name>
</gene>
<accession>E9I0L9</accession>
<organism evidence="3 4">
    <name type="scientific">Daphnia pulex</name>
    <name type="common">Water flea</name>
    <dbReference type="NCBI Taxonomy" id="6669"/>
    <lineage>
        <taxon>Eukaryota</taxon>
        <taxon>Metazoa</taxon>
        <taxon>Ecdysozoa</taxon>
        <taxon>Arthropoda</taxon>
        <taxon>Crustacea</taxon>
        <taxon>Branchiopoda</taxon>
        <taxon>Diplostraca</taxon>
        <taxon>Cladocera</taxon>
        <taxon>Anomopoda</taxon>
        <taxon>Daphniidae</taxon>
        <taxon>Daphnia</taxon>
    </lineage>
</organism>